<name>A0A9R1V7C3_LACSA</name>
<evidence type="ECO:0000256" key="1">
    <source>
        <dbReference type="SAM" id="MobiDB-lite"/>
    </source>
</evidence>
<evidence type="ECO:0000313" key="2">
    <source>
        <dbReference type="EMBL" id="KAJ0201035.1"/>
    </source>
</evidence>
<dbReference type="EMBL" id="NBSK02000006">
    <property type="protein sequence ID" value="KAJ0201035.1"/>
    <property type="molecule type" value="Genomic_DNA"/>
</dbReference>
<accession>A0A9R1V7C3</accession>
<gene>
    <name evidence="2" type="ORF">LSAT_V11C600312830</name>
</gene>
<protein>
    <submittedName>
        <fullName evidence="2">Uncharacterized protein</fullName>
    </submittedName>
</protein>
<organism evidence="2 3">
    <name type="scientific">Lactuca sativa</name>
    <name type="common">Garden lettuce</name>
    <dbReference type="NCBI Taxonomy" id="4236"/>
    <lineage>
        <taxon>Eukaryota</taxon>
        <taxon>Viridiplantae</taxon>
        <taxon>Streptophyta</taxon>
        <taxon>Embryophyta</taxon>
        <taxon>Tracheophyta</taxon>
        <taxon>Spermatophyta</taxon>
        <taxon>Magnoliopsida</taxon>
        <taxon>eudicotyledons</taxon>
        <taxon>Gunneridae</taxon>
        <taxon>Pentapetalae</taxon>
        <taxon>asterids</taxon>
        <taxon>campanulids</taxon>
        <taxon>Asterales</taxon>
        <taxon>Asteraceae</taxon>
        <taxon>Cichorioideae</taxon>
        <taxon>Cichorieae</taxon>
        <taxon>Lactucinae</taxon>
        <taxon>Lactuca</taxon>
    </lineage>
</organism>
<dbReference type="Proteomes" id="UP000235145">
    <property type="component" value="Unassembled WGS sequence"/>
</dbReference>
<keyword evidence="3" id="KW-1185">Reference proteome</keyword>
<proteinExistence type="predicted"/>
<feature type="region of interest" description="Disordered" evidence="1">
    <location>
        <begin position="75"/>
        <end position="120"/>
    </location>
</feature>
<comment type="caution">
    <text evidence="2">The sequence shown here is derived from an EMBL/GenBank/DDBJ whole genome shotgun (WGS) entry which is preliminary data.</text>
</comment>
<reference evidence="2 3" key="1">
    <citation type="journal article" date="2017" name="Nat. Commun.">
        <title>Genome assembly with in vitro proximity ligation data and whole-genome triplication in lettuce.</title>
        <authorList>
            <person name="Reyes-Chin-Wo S."/>
            <person name="Wang Z."/>
            <person name="Yang X."/>
            <person name="Kozik A."/>
            <person name="Arikit S."/>
            <person name="Song C."/>
            <person name="Xia L."/>
            <person name="Froenicke L."/>
            <person name="Lavelle D.O."/>
            <person name="Truco M.J."/>
            <person name="Xia R."/>
            <person name="Zhu S."/>
            <person name="Xu C."/>
            <person name="Xu H."/>
            <person name="Xu X."/>
            <person name="Cox K."/>
            <person name="Korf I."/>
            <person name="Meyers B.C."/>
            <person name="Michelmore R.W."/>
        </authorList>
    </citation>
    <scope>NUCLEOTIDE SEQUENCE [LARGE SCALE GENOMIC DNA]</scope>
    <source>
        <strain evidence="3">cv. Salinas</strain>
        <tissue evidence="2">Seedlings</tissue>
    </source>
</reference>
<dbReference type="AlphaFoldDB" id="A0A9R1V7C3"/>
<feature type="compositionally biased region" description="Basic and acidic residues" evidence="1">
    <location>
        <begin position="77"/>
        <end position="96"/>
    </location>
</feature>
<sequence>MDLLCQHFTLGFEAFATRCRKHYTRPNVLVNPNMETNLIPTLGNSYHLIVEDKRQRAISADKKPTIEAASFKTIMPGRREGNPNHHRDNPGPKDTKPVMPVNTTPFMERTGTLEKVASKR</sequence>
<evidence type="ECO:0000313" key="3">
    <source>
        <dbReference type="Proteomes" id="UP000235145"/>
    </source>
</evidence>